<dbReference type="GO" id="GO:0030145">
    <property type="term" value="F:manganese ion binding"/>
    <property type="evidence" value="ECO:0007669"/>
    <property type="project" value="InterPro"/>
</dbReference>
<dbReference type="GO" id="GO:0005739">
    <property type="term" value="C:mitochondrion"/>
    <property type="evidence" value="ECO:0007669"/>
    <property type="project" value="TreeGrafter"/>
</dbReference>
<dbReference type="CDD" id="cd01087">
    <property type="entry name" value="Prolidase"/>
    <property type="match status" value="1"/>
</dbReference>
<organism evidence="7 8">
    <name type="scientific">Chloropicon primus</name>
    <dbReference type="NCBI Taxonomy" id="1764295"/>
    <lineage>
        <taxon>Eukaryota</taxon>
        <taxon>Viridiplantae</taxon>
        <taxon>Chlorophyta</taxon>
        <taxon>Chloropicophyceae</taxon>
        <taxon>Chloropicales</taxon>
        <taxon>Chloropicaceae</taxon>
        <taxon>Chloropicon</taxon>
    </lineage>
</organism>
<dbReference type="Gene3D" id="3.40.350.10">
    <property type="entry name" value="Creatinase/prolidase N-terminal domain"/>
    <property type="match status" value="1"/>
</dbReference>
<dbReference type="InterPro" id="IPR036005">
    <property type="entry name" value="Creatinase/aminopeptidase-like"/>
</dbReference>
<accession>A0A5B8N221</accession>
<proteinExistence type="inferred from homology"/>
<evidence type="ECO:0000256" key="5">
    <source>
        <dbReference type="ARBA" id="ARBA00023211"/>
    </source>
</evidence>
<evidence type="ECO:0000313" key="7">
    <source>
        <dbReference type="EMBL" id="QDZ25774.1"/>
    </source>
</evidence>
<evidence type="ECO:0000256" key="2">
    <source>
        <dbReference type="ARBA" id="ARBA00008766"/>
    </source>
</evidence>
<keyword evidence="7" id="KW-0031">Aminopeptidase</keyword>
<dbReference type="EMBL" id="CP031051">
    <property type="protein sequence ID" value="QDZ25774.1"/>
    <property type="molecule type" value="Genomic_DNA"/>
</dbReference>
<comment type="similarity">
    <text evidence="2">Belongs to the peptidase M24B family.</text>
</comment>
<dbReference type="Proteomes" id="UP000316726">
    <property type="component" value="Chromosome 18"/>
</dbReference>
<feature type="domain" description="Aminopeptidase P N-terminal" evidence="6">
    <location>
        <begin position="22"/>
        <end position="156"/>
    </location>
</feature>
<dbReference type="InterPro" id="IPR052433">
    <property type="entry name" value="X-Pro_dipept-like"/>
</dbReference>
<evidence type="ECO:0000256" key="4">
    <source>
        <dbReference type="ARBA" id="ARBA00022801"/>
    </source>
</evidence>
<dbReference type="OrthoDB" id="4215474at2759"/>
<dbReference type="SMART" id="SM01011">
    <property type="entry name" value="AMP_N"/>
    <property type="match status" value="1"/>
</dbReference>
<comment type="cofactor">
    <cofactor evidence="1">
        <name>Mn(2+)</name>
        <dbReference type="ChEBI" id="CHEBI:29035"/>
    </cofactor>
</comment>
<dbReference type="Pfam" id="PF05195">
    <property type="entry name" value="AMP_N"/>
    <property type="match status" value="1"/>
</dbReference>
<dbReference type="InterPro" id="IPR000994">
    <property type="entry name" value="Pept_M24"/>
</dbReference>
<dbReference type="SUPFAM" id="SSF55920">
    <property type="entry name" value="Creatinase/aminopeptidase"/>
    <property type="match status" value="1"/>
</dbReference>
<dbReference type="InterPro" id="IPR029149">
    <property type="entry name" value="Creatin/AminoP/Spt16_N"/>
</dbReference>
<dbReference type="GO" id="GO:0070006">
    <property type="term" value="F:metalloaminopeptidase activity"/>
    <property type="evidence" value="ECO:0007669"/>
    <property type="project" value="InterPro"/>
</dbReference>
<dbReference type="STRING" id="1764295.A0A5B8N221"/>
<dbReference type="PANTHER" id="PTHR43226">
    <property type="entry name" value="XAA-PRO AMINOPEPTIDASE 3"/>
    <property type="match status" value="1"/>
</dbReference>
<keyword evidence="7" id="KW-0645">Protease</keyword>
<dbReference type="AlphaFoldDB" id="A0A5B8N221"/>
<dbReference type="Pfam" id="PF00557">
    <property type="entry name" value="Peptidase_M24"/>
    <property type="match status" value="1"/>
</dbReference>
<evidence type="ECO:0000313" key="8">
    <source>
        <dbReference type="Proteomes" id="UP000316726"/>
    </source>
</evidence>
<evidence type="ECO:0000259" key="6">
    <source>
        <dbReference type="SMART" id="SM01011"/>
    </source>
</evidence>
<dbReference type="GO" id="GO:0006508">
    <property type="term" value="P:proteolysis"/>
    <property type="evidence" value="ECO:0007669"/>
    <property type="project" value="TreeGrafter"/>
</dbReference>
<name>A0A5B8N221_9CHLO</name>
<reference evidence="7 8" key="1">
    <citation type="submission" date="2018-07" db="EMBL/GenBank/DDBJ databases">
        <title>The complete nuclear genome of the prasinophyte Chloropicon primus (CCMP1205).</title>
        <authorList>
            <person name="Pombert J.-F."/>
            <person name="Otis C."/>
            <person name="Turmel M."/>
            <person name="Lemieux C."/>
        </authorList>
    </citation>
    <scope>NUCLEOTIDE SEQUENCE [LARGE SCALE GENOMIC DNA]</scope>
    <source>
        <strain evidence="7 8">CCMP1205</strain>
    </source>
</reference>
<evidence type="ECO:0000256" key="1">
    <source>
        <dbReference type="ARBA" id="ARBA00001936"/>
    </source>
</evidence>
<dbReference type="InterPro" id="IPR007865">
    <property type="entry name" value="Aminopep_P_N"/>
</dbReference>
<protein>
    <submittedName>
        <fullName evidence="7">Aminopeptidase</fullName>
    </submittedName>
</protein>
<sequence length="519" mass="58052">MVLPKGSSPLQRLGGKLPGGVYWHEECAKRREALCQMVSPGTVVLVPAAQLYHVPGTRIPLPFRQEANFFFLTGVYDDSDMVCSLEVSPDGKSFTYKLFCAEEDAERQRWEGQRYSPKDAKALRADCVEPVGSFPSYVRGIHQENRPVVLDAKMWRGHPLASHVLGPSANTTLRKQSNHLDPVLGKSVTYDTLEQLLHELRWRKSEAEVDMMRASAEITTGAFNQCMALSHPSMNERQLSSLFEFLCKQEGAQRMPYPQVVAGGNNACTIHYSSNNRRVFGGELVLMDAGCDFYGYVSDVTRTWPVSGKFTEPQREVYEHVLEAHRECVEVCVEGNTLRDIHKMSVHLLSRALSKLGIVQKSTQQIILRGLYKPYYPHSIGHWLGMDTHDVHTVSALRPFEEGVVLTIEPGLYLPRNVHDIPAQYRGIGIRLEDDVLVRGGGLGPEVLSGNVPISPEDVEDLVGTWMDQEHQPAPEGEDQVDLTSASSLVGQQGSLGVYYNHPSKEHMARFWSSKLNKL</sequence>
<dbReference type="SUPFAM" id="SSF53092">
    <property type="entry name" value="Creatinase/prolidase N-terminal domain"/>
    <property type="match status" value="1"/>
</dbReference>
<keyword evidence="8" id="KW-1185">Reference proteome</keyword>
<gene>
    <name evidence="7" type="ORF">A3770_18p82920</name>
</gene>
<evidence type="ECO:0000256" key="3">
    <source>
        <dbReference type="ARBA" id="ARBA00022723"/>
    </source>
</evidence>
<keyword evidence="4" id="KW-0378">Hydrolase</keyword>
<dbReference type="Gene3D" id="3.90.230.10">
    <property type="entry name" value="Creatinase/methionine aminopeptidase superfamily"/>
    <property type="match status" value="1"/>
</dbReference>
<keyword evidence="5" id="KW-0464">Manganese</keyword>
<keyword evidence="3" id="KW-0479">Metal-binding</keyword>
<dbReference type="PANTHER" id="PTHR43226:SF4">
    <property type="entry name" value="XAA-PRO AMINOPEPTIDASE 3"/>
    <property type="match status" value="1"/>
</dbReference>